<evidence type="ECO:0000313" key="1">
    <source>
        <dbReference type="EMBL" id="UUT34658.1"/>
    </source>
</evidence>
<dbReference type="EMBL" id="CP091139">
    <property type="protein sequence ID" value="UUT34658.1"/>
    <property type="molecule type" value="Genomic_DNA"/>
</dbReference>
<keyword evidence="2" id="KW-1185">Reference proteome</keyword>
<keyword evidence="1" id="KW-0238">DNA-binding</keyword>
<name>A0ABY5NHN2_9MICO</name>
<dbReference type="PANTHER" id="PTHR38479:SF2">
    <property type="entry name" value="WINGED HELIX DNA-BINDING DOMAIN-CONTAINING PROTEIN"/>
    <property type="match status" value="1"/>
</dbReference>
<sequence>MGRTSGELGAPVLRRRHRDEVLTGVVETLSRRELNRATLARQLLLRRSDRPVPEAVEHLAGLQAQTPHSWYVGLWSRLAGFRAEQAAALLADRRLVRIALMRSTIHLVTARDALALRSLVQPALDRDLYANATHGAPIRGVDVAALTAAGRSLLAERPMTAKELGEQLHARWPDIPPATLAYALRNLVPLVQVPPRGLWGRSGPIAHQTAEAWLGVGAEPDQTLAHLVLRYLAAFGPATVGDAQRWSGLTRLREVVDALRPQLVTFRGENGEELFDLPDAPRPDPDTPAPPRLLYDFDNLLLSHADRSRVLTDDVARHSRRPHGPVPSIVLIDGFTAADWIIARDADTATLRIRPYASLSDSDATELAVEGQRLLDFTDPGAANRTVEFDAELLG</sequence>
<dbReference type="RefSeq" id="WP_259611184.1">
    <property type="nucleotide sequence ID" value="NZ_CP091139.2"/>
</dbReference>
<evidence type="ECO:0000313" key="2">
    <source>
        <dbReference type="Proteomes" id="UP001054811"/>
    </source>
</evidence>
<dbReference type="Proteomes" id="UP001054811">
    <property type="component" value="Chromosome"/>
</dbReference>
<reference evidence="1" key="1">
    <citation type="submission" date="2022-01" db="EMBL/GenBank/DDBJ databases">
        <title>Microbacterium eymi and Microbacterium rhizovicinus sp. nov., isolated from the rhizospheric soil of Elymus tsukushiensis, a plant native to the Dokdo Islands, Republic of Korea.</title>
        <authorList>
            <person name="Hwang Y.J."/>
        </authorList>
    </citation>
    <scope>NUCLEOTIDE SEQUENCE</scope>
    <source>
        <strain evidence="1">KUDC0405</strain>
    </source>
</reference>
<gene>
    <name evidence="1" type="ORF">L2X98_29670</name>
</gene>
<dbReference type="GO" id="GO:0003677">
    <property type="term" value="F:DNA binding"/>
    <property type="evidence" value="ECO:0007669"/>
    <property type="project" value="UniProtKB-KW"/>
</dbReference>
<dbReference type="InterPro" id="IPR009351">
    <property type="entry name" value="AlkZ-like"/>
</dbReference>
<dbReference type="Pfam" id="PF06224">
    <property type="entry name" value="AlkZ-like"/>
    <property type="match status" value="1"/>
</dbReference>
<protein>
    <submittedName>
        <fullName evidence="1">Winged helix DNA-binding domain-containing protein</fullName>
    </submittedName>
</protein>
<dbReference type="PANTHER" id="PTHR38479">
    <property type="entry name" value="LMO0824 PROTEIN"/>
    <property type="match status" value="1"/>
</dbReference>
<organism evidence="1 2">
    <name type="scientific">Microbacterium elymi</name>
    <dbReference type="NCBI Taxonomy" id="2909587"/>
    <lineage>
        <taxon>Bacteria</taxon>
        <taxon>Bacillati</taxon>
        <taxon>Actinomycetota</taxon>
        <taxon>Actinomycetes</taxon>
        <taxon>Micrococcales</taxon>
        <taxon>Microbacteriaceae</taxon>
        <taxon>Microbacterium</taxon>
    </lineage>
</organism>
<accession>A0ABY5NHN2</accession>
<proteinExistence type="predicted"/>